<dbReference type="InterPro" id="IPR051533">
    <property type="entry name" value="WaaL-like"/>
</dbReference>
<evidence type="ECO:0000256" key="4">
    <source>
        <dbReference type="ARBA" id="ARBA00023136"/>
    </source>
</evidence>
<feature type="transmembrane region" description="Helical" evidence="5">
    <location>
        <begin position="185"/>
        <end position="201"/>
    </location>
</feature>
<feature type="transmembrane region" description="Helical" evidence="5">
    <location>
        <begin position="363"/>
        <end position="382"/>
    </location>
</feature>
<feature type="transmembrane region" description="Helical" evidence="5">
    <location>
        <begin position="115"/>
        <end position="132"/>
    </location>
</feature>
<feature type="transmembrane region" description="Helical" evidence="5">
    <location>
        <begin position="30"/>
        <end position="48"/>
    </location>
</feature>
<evidence type="ECO:0000256" key="2">
    <source>
        <dbReference type="ARBA" id="ARBA00022692"/>
    </source>
</evidence>
<accession>A0ABN1IJN8</accession>
<evidence type="ECO:0000256" key="1">
    <source>
        <dbReference type="ARBA" id="ARBA00004141"/>
    </source>
</evidence>
<feature type="transmembrane region" description="Helical" evidence="5">
    <location>
        <begin position="230"/>
        <end position="247"/>
    </location>
</feature>
<evidence type="ECO:0000256" key="3">
    <source>
        <dbReference type="ARBA" id="ARBA00022989"/>
    </source>
</evidence>
<gene>
    <name evidence="7" type="ORF">GCM10009105_21190</name>
</gene>
<protein>
    <recommendedName>
        <fullName evidence="6">O-antigen ligase-related domain-containing protein</fullName>
    </recommendedName>
</protein>
<feature type="transmembrane region" description="Helical" evidence="5">
    <location>
        <begin position="419"/>
        <end position="441"/>
    </location>
</feature>
<name>A0ABN1IJN8_9GAMM</name>
<dbReference type="InterPro" id="IPR007016">
    <property type="entry name" value="O-antigen_ligase-rel_domated"/>
</dbReference>
<keyword evidence="2 5" id="KW-0812">Transmembrane</keyword>
<dbReference type="Proteomes" id="UP001501523">
    <property type="component" value="Unassembled WGS sequence"/>
</dbReference>
<feature type="transmembrane region" description="Helical" evidence="5">
    <location>
        <begin position="57"/>
        <end position="79"/>
    </location>
</feature>
<keyword evidence="3 5" id="KW-1133">Transmembrane helix</keyword>
<keyword evidence="8" id="KW-1185">Reference proteome</keyword>
<evidence type="ECO:0000259" key="6">
    <source>
        <dbReference type="Pfam" id="PF04932"/>
    </source>
</evidence>
<feature type="domain" description="O-antigen ligase-related" evidence="6">
    <location>
        <begin position="217"/>
        <end position="336"/>
    </location>
</feature>
<evidence type="ECO:0000313" key="7">
    <source>
        <dbReference type="EMBL" id="GAA0715630.1"/>
    </source>
</evidence>
<evidence type="ECO:0000256" key="5">
    <source>
        <dbReference type="SAM" id="Phobius"/>
    </source>
</evidence>
<comment type="subcellular location">
    <subcellularLocation>
        <location evidence="1">Membrane</location>
        <topology evidence="1">Multi-pass membrane protein</topology>
    </subcellularLocation>
</comment>
<feature type="transmembrane region" description="Helical" evidence="5">
    <location>
        <begin position="321"/>
        <end position="343"/>
    </location>
</feature>
<dbReference type="RefSeq" id="WP_343790741.1">
    <property type="nucleotide sequence ID" value="NZ_BAAAEU010000010.1"/>
</dbReference>
<dbReference type="Pfam" id="PF04932">
    <property type="entry name" value="Wzy_C"/>
    <property type="match status" value="1"/>
</dbReference>
<keyword evidence="4 5" id="KW-0472">Membrane</keyword>
<comment type="caution">
    <text evidence="7">The sequence shown here is derived from an EMBL/GenBank/DDBJ whole genome shotgun (WGS) entry which is preliminary data.</text>
</comment>
<dbReference type="PANTHER" id="PTHR37422">
    <property type="entry name" value="TEICHURONIC ACID BIOSYNTHESIS PROTEIN TUAE"/>
    <property type="match status" value="1"/>
</dbReference>
<proteinExistence type="predicted"/>
<organism evidence="7 8">
    <name type="scientific">Dokdonella soli</name>
    <dbReference type="NCBI Taxonomy" id="529810"/>
    <lineage>
        <taxon>Bacteria</taxon>
        <taxon>Pseudomonadati</taxon>
        <taxon>Pseudomonadota</taxon>
        <taxon>Gammaproteobacteria</taxon>
        <taxon>Lysobacterales</taxon>
        <taxon>Rhodanobacteraceae</taxon>
        <taxon>Dokdonella</taxon>
    </lineage>
</organism>
<dbReference type="PANTHER" id="PTHR37422:SF23">
    <property type="entry name" value="TEICHURONIC ACID BIOSYNTHESIS PROTEIN TUAE"/>
    <property type="match status" value="1"/>
</dbReference>
<sequence>MSYALYLLYLVLTYLRPIETYAPDLADYRPMLWLWALAFIFAAGRAGARREIAARPLFLGLMLLLTAAIAASLLARMWLGGAIDALVEFSTAAMLFVLTCLNLTSIARVRRTCTVIVLCMLVISALTIAAYHDGFMMDQLVLSQSTDAEDALAPINVPTAPAEDTSGETLWRVRYLGFLNDPNDLAQAIIVVLPLLWVTWRRGRGLRNMVLIGVPTATLLYSLYLTHSRGGLLGLAAIFIFGMRRMLGTTRMALLAIVVAVGVNAADFSGGRRFSTGEESANDRIEAWYSGIQMLKAHPLFGVGYGSFTDFHPERTAHNSFVLCFSELGLLGFFAWTALLVVAFRELGEAVRRTPAGSFEHRITSALRYSLIGFLTCAWFLSRTYQPELYLLLALCASAAWCVRRTSENNETTSWAPQPWLGMTALSMLAAVVTVYGFIVMGRVFGS</sequence>
<feature type="transmembrane region" description="Helical" evidence="5">
    <location>
        <begin position="85"/>
        <end position="103"/>
    </location>
</feature>
<dbReference type="EMBL" id="BAAAEU010000010">
    <property type="protein sequence ID" value="GAA0715630.1"/>
    <property type="molecule type" value="Genomic_DNA"/>
</dbReference>
<reference evidence="7 8" key="1">
    <citation type="journal article" date="2019" name="Int. J. Syst. Evol. Microbiol.">
        <title>The Global Catalogue of Microorganisms (GCM) 10K type strain sequencing project: providing services to taxonomists for standard genome sequencing and annotation.</title>
        <authorList>
            <consortium name="The Broad Institute Genomics Platform"/>
            <consortium name="The Broad Institute Genome Sequencing Center for Infectious Disease"/>
            <person name="Wu L."/>
            <person name="Ma J."/>
        </authorList>
    </citation>
    <scope>NUCLEOTIDE SEQUENCE [LARGE SCALE GENOMIC DNA]</scope>
    <source>
        <strain evidence="7 8">JCM 15421</strain>
    </source>
</reference>
<evidence type="ECO:0000313" key="8">
    <source>
        <dbReference type="Proteomes" id="UP001501523"/>
    </source>
</evidence>